<name>A0A0D1YI28_9EURO</name>
<dbReference type="RefSeq" id="XP_016234787.1">
    <property type="nucleotide sequence ID" value="XM_016381685.1"/>
</dbReference>
<accession>A0A0D1YI28</accession>
<feature type="signal peptide" evidence="1">
    <location>
        <begin position="1"/>
        <end position="18"/>
    </location>
</feature>
<sequence>MRFSVLVIVAPFVATTIAIPITTAAADNGNDHGHNVTLSNDGAPTVVLDHVVLQPDIPVEILTEEFVKDSTAVMVPVEKRGVKGIALFFRAIFCFFGLSFGEKCETKKTAQHV</sequence>
<dbReference type="HOGENOM" id="CLU_2133552_0_0_1"/>
<evidence type="ECO:0000256" key="1">
    <source>
        <dbReference type="SAM" id="SignalP"/>
    </source>
</evidence>
<keyword evidence="3" id="KW-1185">Reference proteome</keyword>
<dbReference type="AlphaFoldDB" id="A0A0D1YI28"/>
<proteinExistence type="predicted"/>
<evidence type="ECO:0000313" key="2">
    <source>
        <dbReference type="EMBL" id="KIW14571.1"/>
    </source>
</evidence>
<feature type="chain" id="PRO_5002246998" description="RxLR effector protein" evidence="1">
    <location>
        <begin position="19"/>
        <end position="113"/>
    </location>
</feature>
<dbReference type="Proteomes" id="UP000053328">
    <property type="component" value="Unassembled WGS sequence"/>
</dbReference>
<evidence type="ECO:0008006" key="4">
    <source>
        <dbReference type="Google" id="ProtNLM"/>
    </source>
</evidence>
<reference evidence="2 3" key="1">
    <citation type="submission" date="2015-01" db="EMBL/GenBank/DDBJ databases">
        <title>The Genome Sequence of Exophiala spinifera CBS89968.</title>
        <authorList>
            <consortium name="The Broad Institute Genomics Platform"/>
            <person name="Cuomo C."/>
            <person name="de Hoog S."/>
            <person name="Gorbushina A."/>
            <person name="Stielow B."/>
            <person name="Teixiera M."/>
            <person name="Abouelleil A."/>
            <person name="Chapman S.B."/>
            <person name="Priest M."/>
            <person name="Young S.K."/>
            <person name="Wortman J."/>
            <person name="Nusbaum C."/>
            <person name="Birren B."/>
        </authorList>
    </citation>
    <scope>NUCLEOTIDE SEQUENCE [LARGE SCALE GENOMIC DNA]</scope>
    <source>
        <strain evidence="2 3">CBS 89968</strain>
    </source>
</reference>
<dbReference type="VEuPathDB" id="FungiDB:PV08_07355"/>
<gene>
    <name evidence="2" type="ORF">PV08_07355</name>
</gene>
<organism evidence="2 3">
    <name type="scientific">Exophiala spinifera</name>
    <dbReference type="NCBI Taxonomy" id="91928"/>
    <lineage>
        <taxon>Eukaryota</taxon>
        <taxon>Fungi</taxon>
        <taxon>Dikarya</taxon>
        <taxon>Ascomycota</taxon>
        <taxon>Pezizomycotina</taxon>
        <taxon>Eurotiomycetes</taxon>
        <taxon>Chaetothyriomycetidae</taxon>
        <taxon>Chaetothyriales</taxon>
        <taxon>Herpotrichiellaceae</taxon>
        <taxon>Exophiala</taxon>
    </lineage>
</organism>
<dbReference type="EMBL" id="KN847496">
    <property type="protein sequence ID" value="KIW14571.1"/>
    <property type="molecule type" value="Genomic_DNA"/>
</dbReference>
<evidence type="ECO:0000313" key="3">
    <source>
        <dbReference type="Proteomes" id="UP000053328"/>
    </source>
</evidence>
<dbReference type="GeneID" id="27334438"/>
<protein>
    <recommendedName>
        <fullName evidence="4">RxLR effector protein</fullName>
    </recommendedName>
</protein>
<keyword evidence="1" id="KW-0732">Signal</keyword>